<dbReference type="InterPro" id="IPR037459">
    <property type="entry name" value="RhgT-like"/>
</dbReference>
<dbReference type="InterPro" id="IPR036514">
    <property type="entry name" value="SGNH_hydro_sf"/>
</dbReference>
<evidence type="ECO:0000313" key="3">
    <source>
        <dbReference type="EMBL" id="KAL2837101.1"/>
    </source>
</evidence>
<evidence type="ECO:0000313" key="4">
    <source>
        <dbReference type="Proteomes" id="UP001610446"/>
    </source>
</evidence>
<dbReference type="Gene3D" id="3.40.50.1110">
    <property type="entry name" value="SGNH hydrolase"/>
    <property type="match status" value="1"/>
</dbReference>
<dbReference type="PANTHER" id="PTHR43695">
    <property type="entry name" value="PUTATIVE (AFU_ORTHOLOGUE AFUA_2G17250)-RELATED"/>
    <property type="match status" value="1"/>
</dbReference>
<feature type="domain" description="SGNH hydrolase-type esterase" evidence="2">
    <location>
        <begin position="35"/>
        <end position="206"/>
    </location>
</feature>
<sequence>MKFTALTILTTLVAHTFGSPTPRASSDKPPYIITIGDSTVAVNGGWGDGFLSYLHEPADGTNRGKSGSTTVSWRANGRWAALVENINSTVADYDTIVTMQFGHNDQKALTLDEYRANIVQLCADIKALGATPIIITPLTRRNFDGDSVQEDFVEWRGKAIAAAKDAGAKWLDLTIASTDYINAIGEQNAATYDLSEGDGTHLNSAGEIVFGRMVADLLIEKRPDLEEFITPNEALSEKIWAGEYATGDE</sequence>
<organism evidence="3 4">
    <name type="scientific">Aspergillus pseudoustus</name>
    <dbReference type="NCBI Taxonomy" id="1810923"/>
    <lineage>
        <taxon>Eukaryota</taxon>
        <taxon>Fungi</taxon>
        <taxon>Dikarya</taxon>
        <taxon>Ascomycota</taxon>
        <taxon>Pezizomycotina</taxon>
        <taxon>Eurotiomycetes</taxon>
        <taxon>Eurotiomycetidae</taxon>
        <taxon>Eurotiales</taxon>
        <taxon>Aspergillaceae</taxon>
        <taxon>Aspergillus</taxon>
        <taxon>Aspergillus subgen. Nidulantes</taxon>
    </lineage>
</organism>
<dbReference type="Proteomes" id="UP001610446">
    <property type="component" value="Unassembled WGS sequence"/>
</dbReference>
<evidence type="ECO:0000259" key="2">
    <source>
        <dbReference type="Pfam" id="PF13472"/>
    </source>
</evidence>
<feature type="signal peptide" evidence="1">
    <location>
        <begin position="1"/>
        <end position="18"/>
    </location>
</feature>
<protein>
    <submittedName>
        <fullName evidence="3">SGNH hydrolase-type esterase domain-containing protein</fullName>
    </submittedName>
</protein>
<gene>
    <name evidence="3" type="ORF">BJY01DRAFT_251617</name>
</gene>
<proteinExistence type="predicted"/>
<feature type="chain" id="PRO_5046106878" evidence="1">
    <location>
        <begin position="19"/>
        <end position="249"/>
    </location>
</feature>
<evidence type="ECO:0000256" key="1">
    <source>
        <dbReference type="SAM" id="SignalP"/>
    </source>
</evidence>
<dbReference type="PANTHER" id="PTHR43695:SF2">
    <property type="entry name" value="PUTATIVE (AFU_ORTHOLOGUE AFUA_2G17250)-RELATED"/>
    <property type="match status" value="1"/>
</dbReference>
<accession>A0ABR4JB75</accession>
<dbReference type="GO" id="GO:0016787">
    <property type="term" value="F:hydrolase activity"/>
    <property type="evidence" value="ECO:0007669"/>
    <property type="project" value="UniProtKB-KW"/>
</dbReference>
<keyword evidence="3" id="KW-0378">Hydrolase</keyword>
<dbReference type="SUPFAM" id="SSF52266">
    <property type="entry name" value="SGNH hydrolase"/>
    <property type="match status" value="1"/>
</dbReference>
<reference evidence="3 4" key="1">
    <citation type="submission" date="2024-07" db="EMBL/GenBank/DDBJ databases">
        <title>Section-level genome sequencing and comparative genomics of Aspergillus sections Usti and Cavernicolus.</title>
        <authorList>
            <consortium name="Lawrence Berkeley National Laboratory"/>
            <person name="Nybo J.L."/>
            <person name="Vesth T.C."/>
            <person name="Theobald S."/>
            <person name="Frisvad J.C."/>
            <person name="Larsen T.O."/>
            <person name="Kjaerboelling I."/>
            <person name="Rothschild-Mancinelli K."/>
            <person name="Lyhne E.K."/>
            <person name="Kogle M.E."/>
            <person name="Barry K."/>
            <person name="Clum A."/>
            <person name="Na H."/>
            <person name="Ledsgaard L."/>
            <person name="Lin J."/>
            <person name="Lipzen A."/>
            <person name="Kuo A."/>
            <person name="Riley R."/>
            <person name="Mondo S."/>
            <person name="Labutti K."/>
            <person name="Haridas S."/>
            <person name="Pangalinan J."/>
            <person name="Salamov A.A."/>
            <person name="Simmons B.A."/>
            <person name="Magnuson J.K."/>
            <person name="Chen J."/>
            <person name="Drula E."/>
            <person name="Henrissat B."/>
            <person name="Wiebenga A."/>
            <person name="Lubbers R.J."/>
            <person name="Gomes A.C."/>
            <person name="Makela M.R."/>
            <person name="Stajich J."/>
            <person name="Grigoriev I.V."/>
            <person name="Mortensen U.H."/>
            <person name="De Vries R.P."/>
            <person name="Baker S.E."/>
            <person name="Andersen M.R."/>
        </authorList>
    </citation>
    <scope>NUCLEOTIDE SEQUENCE [LARGE SCALE GENOMIC DNA]</scope>
    <source>
        <strain evidence="3 4">CBS 123904</strain>
    </source>
</reference>
<keyword evidence="4" id="KW-1185">Reference proteome</keyword>
<dbReference type="EMBL" id="JBFXLU010000166">
    <property type="protein sequence ID" value="KAL2837101.1"/>
    <property type="molecule type" value="Genomic_DNA"/>
</dbReference>
<name>A0ABR4JB75_9EURO</name>
<dbReference type="Pfam" id="PF13472">
    <property type="entry name" value="Lipase_GDSL_2"/>
    <property type="match status" value="1"/>
</dbReference>
<comment type="caution">
    <text evidence="3">The sequence shown here is derived from an EMBL/GenBank/DDBJ whole genome shotgun (WGS) entry which is preliminary data.</text>
</comment>
<dbReference type="InterPro" id="IPR013830">
    <property type="entry name" value="SGNH_hydro"/>
</dbReference>
<keyword evidence="1" id="KW-0732">Signal</keyword>